<evidence type="ECO:0000259" key="1">
    <source>
        <dbReference type="Pfam" id="PF08279"/>
    </source>
</evidence>
<comment type="caution">
    <text evidence="4">The sequence shown here is derived from an EMBL/GenBank/DDBJ whole genome shotgun (WGS) entry which is preliminary data.</text>
</comment>
<organism evidence="4 5">
    <name type="scientific">Microbispora maris</name>
    <dbReference type="NCBI Taxonomy" id="3144104"/>
    <lineage>
        <taxon>Bacteria</taxon>
        <taxon>Bacillati</taxon>
        <taxon>Actinomycetota</taxon>
        <taxon>Actinomycetes</taxon>
        <taxon>Streptosporangiales</taxon>
        <taxon>Streptosporangiaceae</taxon>
        <taxon>Microbispora</taxon>
    </lineage>
</organism>
<dbReference type="PANTHER" id="PTHR34580:SF3">
    <property type="entry name" value="PROTEIN PAFB"/>
    <property type="match status" value="1"/>
</dbReference>
<evidence type="ECO:0000313" key="4">
    <source>
        <dbReference type="EMBL" id="MEN3540742.1"/>
    </source>
</evidence>
<keyword evidence="5" id="KW-1185">Reference proteome</keyword>
<gene>
    <name evidence="4" type="ORF">AAH991_36900</name>
</gene>
<dbReference type="PANTHER" id="PTHR34580">
    <property type="match status" value="1"/>
</dbReference>
<dbReference type="InterPro" id="IPR057727">
    <property type="entry name" value="WCX_dom"/>
</dbReference>
<proteinExistence type="predicted"/>
<dbReference type="Pfam" id="PF08279">
    <property type="entry name" value="HTH_11"/>
    <property type="match status" value="1"/>
</dbReference>
<dbReference type="InterPro" id="IPR051534">
    <property type="entry name" value="CBASS_pafABC_assoc_protein"/>
</dbReference>
<dbReference type="InterPro" id="IPR036390">
    <property type="entry name" value="WH_DNA-bd_sf"/>
</dbReference>
<dbReference type="PIRSF" id="PIRSF016838">
    <property type="entry name" value="PafC"/>
    <property type="match status" value="1"/>
</dbReference>
<evidence type="ECO:0000259" key="3">
    <source>
        <dbReference type="Pfam" id="PF25583"/>
    </source>
</evidence>
<dbReference type="Pfam" id="PF25583">
    <property type="entry name" value="WCX"/>
    <property type="match status" value="1"/>
</dbReference>
<dbReference type="Proteomes" id="UP001447516">
    <property type="component" value="Unassembled WGS sequence"/>
</dbReference>
<evidence type="ECO:0000259" key="2">
    <source>
        <dbReference type="Pfam" id="PF13280"/>
    </source>
</evidence>
<feature type="domain" description="Helix-turn-helix type 11" evidence="1">
    <location>
        <begin position="5"/>
        <end position="60"/>
    </location>
</feature>
<dbReference type="InterPro" id="IPR013196">
    <property type="entry name" value="HTH_11"/>
</dbReference>
<accession>A0ABV0AZQ1</accession>
<dbReference type="PROSITE" id="PS52050">
    <property type="entry name" value="WYL"/>
    <property type="match status" value="1"/>
</dbReference>
<dbReference type="Pfam" id="PF13280">
    <property type="entry name" value="WYL"/>
    <property type="match status" value="1"/>
</dbReference>
<feature type="domain" description="WCX" evidence="3">
    <location>
        <begin position="238"/>
        <end position="312"/>
    </location>
</feature>
<dbReference type="SUPFAM" id="SSF46785">
    <property type="entry name" value="Winged helix' DNA-binding domain"/>
    <property type="match status" value="1"/>
</dbReference>
<dbReference type="InterPro" id="IPR026881">
    <property type="entry name" value="WYL_dom"/>
</dbReference>
<evidence type="ECO:0000313" key="5">
    <source>
        <dbReference type="Proteomes" id="UP001447516"/>
    </source>
</evidence>
<protein>
    <submittedName>
        <fullName evidence="4">YafY family protein</fullName>
    </submittedName>
</protein>
<dbReference type="EMBL" id="JBDJAW010000058">
    <property type="protein sequence ID" value="MEN3540742.1"/>
    <property type="molecule type" value="Genomic_DNA"/>
</dbReference>
<sequence>MSTNRVLAFLELLQARPGLTGPELAERLEVDVRSVRRYVRRLEDLGIPVQAERGRYGGYRLMPGYRLPPLMLTGDEAVAVVLGLLAGRRAGLTVGEGAAESALAKIRRVLPDALRGRVGAVEDMVGLTSRSARSAAAARPSGATLLTLADAARRRRRVRLTYRSYRCESSERTVDPYGLVFHSGRWYLTGHDHRRGEVRTFRLDRMGQVAATEEEFPAPGEFDPVAHVMESLAGVPYRYEIEVVLATTMEEARRRIPPTVAALAPVDGGVRMTGRAERLDGMAQVLAGLGVPFTVVAPPELREEVRALARRLHEWAGRPPDAGHPR</sequence>
<feature type="domain" description="WYL" evidence="2">
    <location>
        <begin position="144"/>
        <end position="209"/>
    </location>
</feature>
<name>A0ABV0AZQ1_9ACTN</name>
<dbReference type="InterPro" id="IPR028349">
    <property type="entry name" value="PafC-like"/>
</dbReference>
<reference evidence="4 5" key="1">
    <citation type="submission" date="2024-05" db="EMBL/GenBank/DDBJ databases">
        <title>Microbispora sp.ZYX-F-249.</title>
        <authorList>
            <person name="Xie H."/>
        </authorList>
    </citation>
    <scope>NUCLEOTIDE SEQUENCE [LARGE SCALE GENOMIC DNA]</scope>
    <source>
        <strain evidence="4 5">ZYX-F-249</strain>
    </source>
</reference>
<dbReference type="RefSeq" id="WP_346230589.1">
    <property type="nucleotide sequence ID" value="NZ_JBDJAW010000058.1"/>
</dbReference>
<dbReference type="Gene3D" id="1.10.10.10">
    <property type="entry name" value="Winged helix-like DNA-binding domain superfamily/Winged helix DNA-binding domain"/>
    <property type="match status" value="1"/>
</dbReference>
<dbReference type="InterPro" id="IPR036388">
    <property type="entry name" value="WH-like_DNA-bd_sf"/>
</dbReference>